<gene>
    <name evidence="1" type="ORF">F2Q69_00059869</name>
</gene>
<accession>A0A8S9RH08</accession>
<dbReference type="Proteomes" id="UP000712600">
    <property type="component" value="Unassembled WGS sequence"/>
</dbReference>
<proteinExistence type="predicted"/>
<dbReference type="AlphaFoldDB" id="A0A8S9RH08"/>
<name>A0A8S9RH08_BRACR</name>
<evidence type="ECO:0000313" key="1">
    <source>
        <dbReference type="EMBL" id="KAF3572230.1"/>
    </source>
</evidence>
<protein>
    <submittedName>
        <fullName evidence="1">Uncharacterized protein</fullName>
    </submittedName>
</protein>
<organism evidence="1 2">
    <name type="scientific">Brassica cretica</name>
    <name type="common">Mustard</name>
    <dbReference type="NCBI Taxonomy" id="69181"/>
    <lineage>
        <taxon>Eukaryota</taxon>
        <taxon>Viridiplantae</taxon>
        <taxon>Streptophyta</taxon>
        <taxon>Embryophyta</taxon>
        <taxon>Tracheophyta</taxon>
        <taxon>Spermatophyta</taxon>
        <taxon>Magnoliopsida</taxon>
        <taxon>eudicotyledons</taxon>
        <taxon>Gunneridae</taxon>
        <taxon>Pentapetalae</taxon>
        <taxon>rosids</taxon>
        <taxon>malvids</taxon>
        <taxon>Brassicales</taxon>
        <taxon>Brassicaceae</taxon>
        <taxon>Brassiceae</taxon>
        <taxon>Brassica</taxon>
    </lineage>
</organism>
<comment type="caution">
    <text evidence="1">The sequence shown here is derived from an EMBL/GenBank/DDBJ whole genome shotgun (WGS) entry which is preliminary data.</text>
</comment>
<evidence type="ECO:0000313" key="2">
    <source>
        <dbReference type="Proteomes" id="UP000712600"/>
    </source>
</evidence>
<reference evidence="1" key="1">
    <citation type="submission" date="2019-12" db="EMBL/GenBank/DDBJ databases">
        <title>Genome sequencing and annotation of Brassica cretica.</title>
        <authorList>
            <person name="Studholme D.J."/>
            <person name="Sarris P."/>
        </authorList>
    </citation>
    <scope>NUCLEOTIDE SEQUENCE</scope>
    <source>
        <strain evidence="1">PFS-109/04</strain>
        <tissue evidence="1">Leaf</tissue>
    </source>
</reference>
<dbReference type="EMBL" id="QGKX02000095">
    <property type="protein sequence ID" value="KAF3572230.1"/>
    <property type="molecule type" value="Genomic_DNA"/>
</dbReference>
<sequence length="69" mass="7767">MEQMSALQGKLMHLTLAYCPNIPVLGNGVKILVLNGRAIEEVSRCKRLHNLPHTEKSENIEVSLSSWMH</sequence>